<keyword evidence="3" id="KW-1185">Reference proteome</keyword>
<dbReference type="InterPro" id="IPR058912">
    <property type="entry name" value="HTH_animal"/>
</dbReference>
<dbReference type="PANTHER" id="PTHR21301">
    <property type="entry name" value="REVERSE TRANSCRIPTASE"/>
    <property type="match status" value="1"/>
</dbReference>
<accession>A0ABD3Q9E3</accession>
<comment type="caution">
    <text evidence="2">The sequence shown here is derived from an EMBL/GenBank/DDBJ whole genome shotgun (WGS) entry which is preliminary data.</text>
</comment>
<gene>
    <name evidence="2" type="ORF">ACHAWO_003198</name>
</gene>
<proteinExistence type="predicted"/>
<reference evidence="2 3" key="1">
    <citation type="submission" date="2024-10" db="EMBL/GenBank/DDBJ databases">
        <title>Updated reference genomes for cyclostephanoid diatoms.</title>
        <authorList>
            <person name="Roberts W.R."/>
            <person name="Alverson A.J."/>
        </authorList>
    </citation>
    <scope>NUCLEOTIDE SEQUENCE [LARGE SCALE GENOMIC DNA]</scope>
    <source>
        <strain evidence="2 3">AJA010-31</strain>
    </source>
</reference>
<evidence type="ECO:0000313" key="3">
    <source>
        <dbReference type="Proteomes" id="UP001530400"/>
    </source>
</evidence>
<dbReference type="AlphaFoldDB" id="A0ABD3Q9E3"/>
<sequence>MAFHDLTPDQSAPPNCKQLFGLGTKFIPTPPKTTGRRDLARSYERFDRDFRLKVYFAGDDDLGPAESDHRSKLYVKSTWTPPDQLTPSWAITRVNRFFRKLHEIFKRSDATTNITPLQQELLDTLPSDPTFLFPEADKGLGPCAVKFTQYIEDVLVHLCDKEIYEQLSEQEAALHTDLVHTRITDWLKRYKHVIGTHAHKFIEDHTKNNLSSPFGQFYILYKIHKGIGANGKWPTRPVSSDVTSLPHALGKWVTEALTPIQTVQPSYFKDSFELKTLLSTLKLPSTALLFTADAYSMYTNIKTDPALESIANHIRSNINSMGTNKKEALIEAMDIVFRNNLFKFGDTFWRQKSGTAMGTPPAPPYATIFFALHEHEIVPKWAQQVIFYKRFIDDVLGVWLPHPDPIHNEHLWKEFCSDMDKWHGLRWKCETPSRSVDFMDLTITIVNNRLETTLFEKAMNLYLYLPPHSSHPRGVFTGLIFGQVLRIRRLCTHKRDADKKVLEFFNRLLARGHTQESIGPLFDKAEANAQAYMRLTTTEKEKLKQQKETNAQNQVFLHLKFHPSDPQSREIQRIWREQVLQPEGETPLPEMENIDGVQVGLNKLVIAYSRPLNLKNRFSVRDIDGRGESVSKHLAQWS</sequence>
<protein>
    <recommendedName>
        <fullName evidence="1">Helix-turn-helix domain-containing protein</fullName>
    </recommendedName>
</protein>
<feature type="domain" description="Helix-turn-helix" evidence="1">
    <location>
        <begin position="463"/>
        <end position="514"/>
    </location>
</feature>
<name>A0ABD3Q9E3_9STRA</name>
<dbReference type="PANTHER" id="PTHR21301:SF10">
    <property type="entry name" value="REVERSE TRANSCRIPTASE DOMAIN-CONTAINING PROTEIN"/>
    <property type="match status" value="1"/>
</dbReference>
<dbReference type="Pfam" id="PF26215">
    <property type="entry name" value="HTH_animal"/>
    <property type="match status" value="1"/>
</dbReference>
<dbReference type="EMBL" id="JALLPJ020000287">
    <property type="protein sequence ID" value="KAL3796723.1"/>
    <property type="molecule type" value="Genomic_DNA"/>
</dbReference>
<dbReference type="Proteomes" id="UP001530400">
    <property type="component" value="Unassembled WGS sequence"/>
</dbReference>
<evidence type="ECO:0000313" key="2">
    <source>
        <dbReference type="EMBL" id="KAL3796723.1"/>
    </source>
</evidence>
<organism evidence="2 3">
    <name type="scientific">Cyclotella atomus</name>
    <dbReference type="NCBI Taxonomy" id="382360"/>
    <lineage>
        <taxon>Eukaryota</taxon>
        <taxon>Sar</taxon>
        <taxon>Stramenopiles</taxon>
        <taxon>Ochrophyta</taxon>
        <taxon>Bacillariophyta</taxon>
        <taxon>Coscinodiscophyceae</taxon>
        <taxon>Thalassiosirophycidae</taxon>
        <taxon>Stephanodiscales</taxon>
        <taxon>Stephanodiscaceae</taxon>
        <taxon>Cyclotella</taxon>
    </lineage>
</organism>
<evidence type="ECO:0000259" key="1">
    <source>
        <dbReference type="Pfam" id="PF26215"/>
    </source>
</evidence>